<proteinExistence type="predicted"/>
<gene>
    <name evidence="1" type="ORF">K457DRAFT_285653</name>
</gene>
<evidence type="ECO:0000313" key="1">
    <source>
        <dbReference type="EMBL" id="OAQ32509.1"/>
    </source>
</evidence>
<organism evidence="1 2">
    <name type="scientific">Linnemannia elongata AG-77</name>
    <dbReference type="NCBI Taxonomy" id="1314771"/>
    <lineage>
        <taxon>Eukaryota</taxon>
        <taxon>Fungi</taxon>
        <taxon>Fungi incertae sedis</taxon>
        <taxon>Mucoromycota</taxon>
        <taxon>Mortierellomycotina</taxon>
        <taxon>Mortierellomycetes</taxon>
        <taxon>Mortierellales</taxon>
        <taxon>Mortierellaceae</taxon>
        <taxon>Linnemannia</taxon>
    </lineage>
</organism>
<dbReference type="Proteomes" id="UP000078512">
    <property type="component" value="Unassembled WGS sequence"/>
</dbReference>
<accession>A0A197K7V5</accession>
<dbReference type="EMBL" id="KV442024">
    <property type="protein sequence ID" value="OAQ32509.1"/>
    <property type="molecule type" value="Genomic_DNA"/>
</dbReference>
<evidence type="ECO:0000313" key="2">
    <source>
        <dbReference type="Proteomes" id="UP000078512"/>
    </source>
</evidence>
<keyword evidence="2" id="KW-1185">Reference proteome</keyword>
<protein>
    <submittedName>
        <fullName evidence="1">Uncharacterized protein</fullName>
    </submittedName>
</protein>
<dbReference type="AlphaFoldDB" id="A0A197K7V5"/>
<sequence length="134" mass="14960">MLSHAHASQRHGPVFFMSATWFEIDFDVHPRFAELPPDIVGKHGHHIRIVRNAKLLPQISVLAHSRVNQLSRLYVETTATAKQNVLAYEIVARNTSTLKYLCLGSSPSHAKTTDSLAHYVFTPGLARFSDACKP</sequence>
<dbReference type="OrthoDB" id="2360932at2759"/>
<reference evidence="1 2" key="1">
    <citation type="submission" date="2016-05" db="EMBL/GenBank/DDBJ databases">
        <title>Genome sequencing reveals origins of a unique bacterial endosymbiosis in the earliest lineages of terrestrial Fungi.</title>
        <authorList>
            <consortium name="DOE Joint Genome Institute"/>
            <person name="Uehling J."/>
            <person name="Gryganskyi A."/>
            <person name="Hameed K."/>
            <person name="Tschaplinski T."/>
            <person name="Misztal P."/>
            <person name="Wu S."/>
            <person name="Desiro A."/>
            <person name="Vande Pol N."/>
            <person name="Du Z.-Y."/>
            <person name="Zienkiewicz A."/>
            <person name="Zienkiewicz K."/>
            <person name="Morin E."/>
            <person name="Tisserant E."/>
            <person name="Splivallo R."/>
            <person name="Hainaut M."/>
            <person name="Henrissat B."/>
            <person name="Ohm R."/>
            <person name="Kuo A."/>
            <person name="Yan J."/>
            <person name="Lipzen A."/>
            <person name="Nolan M."/>
            <person name="Labutti K."/>
            <person name="Barry K."/>
            <person name="Goldstein A."/>
            <person name="Labbe J."/>
            <person name="Schadt C."/>
            <person name="Tuskan G."/>
            <person name="Grigoriev I."/>
            <person name="Martin F."/>
            <person name="Vilgalys R."/>
            <person name="Bonito G."/>
        </authorList>
    </citation>
    <scope>NUCLEOTIDE SEQUENCE [LARGE SCALE GENOMIC DNA]</scope>
    <source>
        <strain evidence="1 2">AG-77</strain>
    </source>
</reference>
<name>A0A197K7V5_9FUNG</name>